<dbReference type="CDD" id="cd16893">
    <property type="entry name" value="LT_MltC_MltE"/>
    <property type="match status" value="1"/>
</dbReference>
<keyword evidence="5" id="KW-1185">Reference proteome</keyword>
<dbReference type="PROSITE" id="PS00922">
    <property type="entry name" value="TRANSGLYCOSYLASE"/>
    <property type="match status" value="1"/>
</dbReference>
<evidence type="ECO:0000313" key="4">
    <source>
        <dbReference type="EMBL" id="GLS91957.1"/>
    </source>
</evidence>
<name>A0ABQ6E3E5_9GAMM</name>
<dbReference type="PANTHER" id="PTHR37423">
    <property type="entry name" value="SOLUBLE LYTIC MUREIN TRANSGLYCOSYLASE-RELATED"/>
    <property type="match status" value="1"/>
</dbReference>
<organism evidence="4 5">
    <name type="scientific">Psychromonas marina</name>
    <dbReference type="NCBI Taxonomy" id="88364"/>
    <lineage>
        <taxon>Bacteria</taxon>
        <taxon>Pseudomonadati</taxon>
        <taxon>Pseudomonadota</taxon>
        <taxon>Gammaproteobacteria</taxon>
        <taxon>Alteromonadales</taxon>
        <taxon>Psychromonadaceae</taxon>
        <taxon>Psychromonas</taxon>
    </lineage>
</organism>
<evidence type="ECO:0000259" key="3">
    <source>
        <dbReference type="Pfam" id="PF01464"/>
    </source>
</evidence>
<proteinExistence type="inferred from homology"/>
<dbReference type="Pfam" id="PF01464">
    <property type="entry name" value="SLT"/>
    <property type="match status" value="1"/>
</dbReference>
<sequence>MKHSLKLVNIAFILLSSTASANDPFDELDAEMQGFDAQHASSQQTQREFEQYLIAQKSDYQVWQEQYLKEFDQFQQQVINKWGKAEPINAQYDVEFNADKQVKSVVDYESGEVKVELIVDKNLSQAEAEVAVKQQFEKLLTDKQSNIAKVFSDTPVSDQGKVTLSKVEFSESNKQQSKEIIIKQTQSQAQEIDKQIDSALLSDKSLTEKEARLLAVEEKTALLKSSQARLLNSEKTYQEAQQNANDETKIVTYKVKLPNNSLQKRASLYAPFAEKESEINQIPAPLIMAIMHSESAFNPKAKSAVPAYGLMQIVPRTAGHDVNKLVRNIDKPMEVSDLYVPEINVETGSAYLNILDKRYLKAISNDQSRLYCTIASYNTGAGNVARVFNKDGSRNINKAAKIINQLTPEQVYQQLMANLPYDETKHYLERVYSRIDLYQTES</sequence>
<dbReference type="EMBL" id="BSPQ01000016">
    <property type="protein sequence ID" value="GLS91957.1"/>
    <property type="molecule type" value="Genomic_DNA"/>
</dbReference>
<dbReference type="PANTHER" id="PTHR37423:SF2">
    <property type="entry name" value="MEMBRANE-BOUND LYTIC MUREIN TRANSGLYCOSYLASE C"/>
    <property type="match status" value="1"/>
</dbReference>
<feature type="signal peptide" evidence="2">
    <location>
        <begin position="1"/>
        <end position="21"/>
    </location>
</feature>
<evidence type="ECO:0000313" key="5">
    <source>
        <dbReference type="Proteomes" id="UP001157353"/>
    </source>
</evidence>
<dbReference type="Gene3D" id="1.10.530.10">
    <property type="match status" value="1"/>
</dbReference>
<reference evidence="5" key="1">
    <citation type="journal article" date="2019" name="Int. J. Syst. Evol. Microbiol.">
        <title>The Global Catalogue of Microorganisms (GCM) 10K type strain sequencing project: providing services to taxonomists for standard genome sequencing and annotation.</title>
        <authorList>
            <consortium name="The Broad Institute Genomics Platform"/>
            <consortium name="The Broad Institute Genome Sequencing Center for Infectious Disease"/>
            <person name="Wu L."/>
            <person name="Ma J."/>
        </authorList>
    </citation>
    <scope>NUCLEOTIDE SEQUENCE [LARGE SCALE GENOMIC DNA]</scope>
    <source>
        <strain evidence="5">NBRC 103166</strain>
    </source>
</reference>
<evidence type="ECO:0000256" key="1">
    <source>
        <dbReference type="ARBA" id="ARBA00007734"/>
    </source>
</evidence>
<protein>
    <recommendedName>
        <fullName evidence="3">Transglycosylase SLT domain-containing protein</fullName>
    </recommendedName>
</protein>
<comment type="caution">
    <text evidence="4">The sequence shown here is derived from an EMBL/GenBank/DDBJ whole genome shotgun (WGS) entry which is preliminary data.</text>
</comment>
<dbReference type="Proteomes" id="UP001157353">
    <property type="component" value="Unassembled WGS sequence"/>
</dbReference>
<gene>
    <name evidence="4" type="ORF">GCM10007916_30270</name>
</gene>
<dbReference type="SUPFAM" id="SSF53955">
    <property type="entry name" value="Lysozyme-like"/>
    <property type="match status" value="1"/>
</dbReference>
<feature type="domain" description="Transglycosylase SLT" evidence="3">
    <location>
        <begin position="274"/>
        <end position="398"/>
    </location>
</feature>
<comment type="similarity">
    <text evidence="1">Belongs to the transglycosylase Slt family.</text>
</comment>
<dbReference type="RefSeq" id="WP_284205048.1">
    <property type="nucleotide sequence ID" value="NZ_BSPQ01000016.1"/>
</dbReference>
<dbReference type="InterPro" id="IPR008258">
    <property type="entry name" value="Transglycosylase_SLT_dom_1"/>
</dbReference>
<dbReference type="InterPro" id="IPR023346">
    <property type="entry name" value="Lysozyme-like_dom_sf"/>
</dbReference>
<feature type="chain" id="PRO_5046809500" description="Transglycosylase SLT domain-containing protein" evidence="2">
    <location>
        <begin position="22"/>
        <end position="442"/>
    </location>
</feature>
<keyword evidence="2" id="KW-0732">Signal</keyword>
<accession>A0ABQ6E3E5</accession>
<evidence type="ECO:0000256" key="2">
    <source>
        <dbReference type="SAM" id="SignalP"/>
    </source>
</evidence>
<dbReference type="InterPro" id="IPR000189">
    <property type="entry name" value="Transglyc_AS"/>
</dbReference>